<comment type="subcellular location">
    <subcellularLocation>
        <location evidence="10">Cytoplasm</location>
    </subcellularLocation>
</comment>
<dbReference type="SUPFAM" id="SSF47323">
    <property type="entry name" value="Anticodon-binding domain of a subclass of class I aminoacyl-tRNA synthetases"/>
    <property type="match status" value="1"/>
</dbReference>
<dbReference type="Proteomes" id="UP001596391">
    <property type="component" value="Unassembled WGS sequence"/>
</dbReference>
<feature type="binding site" evidence="10">
    <location>
        <position position="935"/>
    </location>
    <ligand>
        <name>Zn(2+)</name>
        <dbReference type="ChEBI" id="CHEBI:29105"/>
    </ligand>
</feature>
<comment type="cofactor">
    <cofactor evidence="10">
        <name>Zn(2+)</name>
        <dbReference type="ChEBI" id="CHEBI:29105"/>
    </cofactor>
    <text evidence="10">Binds 1 zinc ion per subunit.</text>
</comment>
<keyword evidence="6 10" id="KW-0648">Protein biosynthesis</keyword>
<evidence type="ECO:0000256" key="10">
    <source>
        <dbReference type="HAMAP-Rule" id="MF_02002"/>
    </source>
</evidence>
<dbReference type="EMBL" id="JBHSWI010000001">
    <property type="protein sequence ID" value="MFC6644417.1"/>
    <property type="molecule type" value="Genomic_DNA"/>
</dbReference>
<feature type="binding site" evidence="10">
    <location>
        <position position="932"/>
    </location>
    <ligand>
        <name>Zn(2+)</name>
        <dbReference type="ChEBI" id="CHEBI:29105"/>
    </ligand>
</feature>
<evidence type="ECO:0000259" key="12">
    <source>
        <dbReference type="Pfam" id="PF06827"/>
    </source>
</evidence>
<evidence type="ECO:0000256" key="5">
    <source>
        <dbReference type="ARBA" id="ARBA00022840"/>
    </source>
</evidence>
<dbReference type="InterPro" id="IPR010663">
    <property type="entry name" value="Znf_FPG/IleRS"/>
</dbReference>
<dbReference type="GO" id="GO:0004822">
    <property type="term" value="F:isoleucine-tRNA ligase activity"/>
    <property type="evidence" value="ECO:0007669"/>
    <property type="project" value="UniProtKB-EC"/>
</dbReference>
<dbReference type="Gene3D" id="3.40.50.620">
    <property type="entry name" value="HUPs"/>
    <property type="match status" value="2"/>
</dbReference>
<keyword evidence="5 10" id="KW-0067">ATP-binding</keyword>
<dbReference type="Gene3D" id="1.10.10.830">
    <property type="entry name" value="Ile-tRNA synthetase CP2 domain-like"/>
    <property type="match status" value="1"/>
</dbReference>
<dbReference type="InterPro" id="IPR014729">
    <property type="entry name" value="Rossmann-like_a/b/a_fold"/>
</dbReference>
<reference evidence="15" key="1">
    <citation type="journal article" date="2019" name="Int. J. Syst. Evol. Microbiol.">
        <title>The Global Catalogue of Microorganisms (GCM) 10K type strain sequencing project: providing services to taxonomists for standard genome sequencing and annotation.</title>
        <authorList>
            <consortium name="The Broad Institute Genomics Platform"/>
            <consortium name="The Broad Institute Genome Sequencing Center for Infectious Disease"/>
            <person name="Wu L."/>
            <person name="Ma J."/>
        </authorList>
    </citation>
    <scope>NUCLEOTIDE SEQUENCE [LARGE SCALE GENOMIC DNA]</scope>
    <source>
        <strain evidence="15">CGMCC 1.16026</strain>
    </source>
</reference>
<dbReference type="SUPFAM" id="SSF50677">
    <property type="entry name" value="ValRS/IleRS/LeuRS editing domain"/>
    <property type="match status" value="1"/>
</dbReference>
<keyword evidence="7 10" id="KW-0030">Aminoacyl-tRNA synthetase</keyword>
<name>A0ABW1Z543_9BACT</name>
<organism evidence="14 15">
    <name type="scientific">Granulicella cerasi</name>
    <dbReference type="NCBI Taxonomy" id="741063"/>
    <lineage>
        <taxon>Bacteria</taxon>
        <taxon>Pseudomonadati</taxon>
        <taxon>Acidobacteriota</taxon>
        <taxon>Terriglobia</taxon>
        <taxon>Terriglobales</taxon>
        <taxon>Acidobacteriaceae</taxon>
        <taxon>Granulicella</taxon>
    </lineage>
</organism>
<evidence type="ECO:0000313" key="14">
    <source>
        <dbReference type="EMBL" id="MFC6644417.1"/>
    </source>
</evidence>
<feature type="domain" description="Aminoacyl-tRNA synthetase class Ia" evidence="11">
    <location>
        <begin position="35"/>
        <end position="653"/>
    </location>
</feature>
<evidence type="ECO:0000256" key="1">
    <source>
        <dbReference type="ARBA" id="ARBA00006887"/>
    </source>
</evidence>
<comment type="catalytic activity">
    <reaction evidence="9 10">
        <text>tRNA(Ile) + L-isoleucine + ATP = L-isoleucyl-tRNA(Ile) + AMP + diphosphate</text>
        <dbReference type="Rhea" id="RHEA:11060"/>
        <dbReference type="Rhea" id="RHEA-COMP:9666"/>
        <dbReference type="Rhea" id="RHEA-COMP:9695"/>
        <dbReference type="ChEBI" id="CHEBI:30616"/>
        <dbReference type="ChEBI" id="CHEBI:33019"/>
        <dbReference type="ChEBI" id="CHEBI:58045"/>
        <dbReference type="ChEBI" id="CHEBI:78442"/>
        <dbReference type="ChEBI" id="CHEBI:78528"/>
        <dbReference type="ChEBI" id="CHEBI:456215"/>
        <dbReference type="EC" id="6.1.1.5"/>
    </reaction>
</comment>
<dbReference type="PANTHER" id="PTHR42765:SF1">
    <property type="entry name" value="ISOLEUCINE--TRNA LIGASE, MITOCHONDRIAL"/>
    <property type="match status" value="1"/>
</dbReference>
<evidence type="ECO:0000256" key="8">
    <source>
        <dbReference type="ARBA" id="ARBA00025217"/>
    </source>
</evidence>
<sequence>MADAVAPKKLKDTLNLPKTDFAMKANLPQNEPARLAAWEESGLYEQIRATREGAPKYTLHDGPPYANGAIHLGHALNKCIKDFVVKTKTMAGFDAPYIPGWDCHGLPIEIKVDEQLGGKKLEMDPVSVRSACRAYAEKFINLQRSQFKRLGVFGRWEQPYLTMNFGYEASTLELFYGFFEKGFVYKGLKPVYWCSHDHTALAEAEVEYEQHTSPSVYVRYKLTSKADEISPKLNGRNVWTIIWTTTPWTLPASVAIAFNPEITYVAVEDGDDVYIVAEALLEQVKAATTLKGEPIASFTGDKLDRVTFQHPFLDREVLGVNADYVTTDAGTGAVHTAPAHGPDDFATGVRYGLKLTCDVDAQGKIRNGLPEYDGMFIHKANGPIIELLKTREALMGEQKIEHSYPHCWRCHKPLIFRATEQWFISMETPVLSPKGNGTFRERALAEIARVTWDPSWGQERISNMIATRPDWCISRQRLWGVPIAVFLCEKCHEPLNNAAVNKSIVEIFKQEGADAWYKRDVSMLLPKDTKCPNCEGEHFRKEMDILDVWFDSGASWHAVVQQEPELSFPADLYTEGGDQHRGWFHTSLLTSVALKDEAPYRMVATSGWTLDEQGRAFSKSLGNGVDPVDVANRLGGEIVRLWVASVDFREDVAASENLMSRVSENYRKLRNTLRFLLSNLDGFVPAEHAVSWGELQPLDQYILARTAELDATIRQAYDDFEFHRAYQALNAFTNTDLSALYSDVVKDRLYTLAPESIERRSAQTAMWRIAEAITRLIAPILSFTAEEVWQHLPKIEDRPASVHLALFPDLADIVPGDVSRLIAEWEKLFAVRTLVNIELEALRNAKQIGKALEASVRVITTEASEEALVLKKYEGSLAEFLNVSQASVQVVGDTKSEQIALIEASVAEGTKCGRCWRVVPDTGSDARWPEVCARCADALEAIGYAPTEAA</sequence>
<feature type="short sequence motif" description="'KMSKS' region" evidence="10">
    <location>
        <begin position="616"/>
        <end position="620"/>
    </location>
</feature>
<dbReference type="SUPFAM" id="SSF52374">
    <property type="entry name" value="Nucleotidylyl transferase"/>
    <property type="match status" value="1"/>
</dbReference>
<keyword evidence="2 10" id="KW-0963">Cytoplasm</keyword>
<feature type="domain" description="Methionyl/Valyl/Leucyl/Isoleucyl-tRNA synthetase anticodon-binding" evidence="13">
    <location>
        <begin position="699"/>
        <end position="856"/>
    </location>
</feature>
<dbReference type="InterPro" id="IPR013155">
    <property type="entry name" value="M/V/L/I-tRNA-synth_anticd-bd"/>
</dbReference>
<dbReference type="PRINTS" id="PR00984">
    <property type="entry name" value="TRNASYNTHILE"/>
</dbReference>
<accession>A0ABW1Z543</accession>
<evidence type="ECO:0000256" key="2">
    <source>
        <dbReference type="ARBA" id="ARBA00022490"/>
    </source>
</evidence>
<dbReference type="InterPro" id="IPR023585">
    <property type="entry name" value="Ile-tRNA-ligase_type1"/>
</dbReference>
<evidence type="ECO:0000256" key="7">
    <source>
        <dbReference type="ARBA" id="ARBA00023146"/>
    </source>
</evidence>
<evidence type="ECO:0000256" key="9">
    <source>
        <dbReference type="ARBA" id="ARBA00048359"/>
    </source>
</evidence>
<dbReference type="InterPro" id="IPR009008">
    <property type="entry name" value="Val/Leu/Ile-tRNA-synth_edit"/>
</dbReference>
<feature type="short sequence motif" description="'HIGH' region" evidence="10">
    <location>
        <begin position="64"/>
        <end position="74"/>
    </location>
</feature>
<dbReference type="HAMAP" id="MF_02002">
    <property type="entry name" value="Ile_tRNA_synth_type1"/>
    <property type="match status" value="1"/>
</dbReference>
<keyword evidence="3 10" id="KW-0436">Ligase</keyword>
<feature type="binding site" evidence="10">
    <location>
        <position position="619"/>
    </location>
    <ligand>
        <name>ATP</name>
        <dbReference type="ChEBI" id="CHEBI:30616"/>
    </ligand>
</feature>
<feature type="binding site" evidence="10">
    <location>
        <position position="912"/>
    </location>
    <ligand>
        <name>Zn(2+)</name>
        <dbReference type="ChEBI" id="CHEBI:29105"/>
    </ligand>
</feature>
<dbReference type="InterPro" id="IPR002301">
    <property type="entry name" value="Ile-tRNA-ligase"/>
</dbReference>
<protein>
    <recommendedName>
        <fullName evidence="10">Isoleucine--tRNA ligase</fullName>
        <ecNumber evidence="10">6.1.1.5</ecNumber>
    </recommendedName>
    <alternativeName>
        <fullName evidence="10">Isoleucyl-tRNA synthetase</fullName>
        <shortName evidence="10">IleRS</shortName>
    </alternativeName>
</protein>
<evidence type="ECO:0000259" key="13">
    <source>
        <dbReference type="Pfam" id="PF08264"/>
    </source>
</evidence>
<dbReference type="InterPro" id="IPR002300">
    <property type="entry name" value="aa-tRNA-synth_Ia"/>
</dbReference>
<gene>
    <name evidence="10 14" type="primary">ileS</name>
    <name evidence="14" type="ORF">ACFQBQ_02175</name>
</gene>
<dbReference type="Gene3D" id="1.10.730.20">
    <property type="match status" value="1"/>
</dbReference>
<keyword evidence="10" id="KW-0479">Metal-binding</keyword>
<dbReference type="RefSeq" id="WP_263372349.1">
    <property type="nucleotide sequence ID" value="NZ_JAGSYD010000004.1"/>
</dbReference>
<dbReference type="EC" id="6.1.1.5" evidence="10"/>
<keyword evidence="10" id="KW-0862">Zinc</keyword>
<dbReference type="InterPro" id="IPR009080">
    <property type="entry name" value="tRNAsynth_Ia_anticodon-bd"/>
</dbReference>
<evidence type="ECO:0000256" key="6">
    <source>
        <dbReference type="ARBA" id="ARBA00022917"/>
    </source>
</evidence>
<dbReference type="InterPro" id="IPR001412">
    <property type="entry name" value="aa-tRNA-synth_I_CS"/>
</dbReference>
<dbReference type="PROSITE" id="PS00178">
    <property type="entry name" value="AA_TRNA_LIGASE_I"/>
    <property type="match status" value="1"/>
</dbReference>
<comment type="similarity">
    <text evidence="1 10">Belongs to the class-I aminoacyl-tRNA synthetase family. IleS type 1 subfamily.</text>
</comment>
<comment type="caution">
    <text evidence="14">The sequence shown here is derived from an EMBL/GenBank/DDBJ whole genome shotgun (WGS) entry which is preliminary data.</text>
</comment>
<keyword evidence="15" id="KW-1185">Reference proteome</keyword>
<feature type="domain" description="Zinc finger FPG/IleRS-type" evidence="12">
    <location>
        <begin position="911"/>
        <end position="937"/>
    </location>
</feature>
<dbReference type="NCBIfam" id="TIGR00392">
    <property type="entry name" value="ileS"/>
    <property type="match status" value="1"/>
</dbReference>
<dbReference type="PANTHER" id="PTHR42765">
    <property type="entry name" value="SOLEUCYL-TRNA SYNTHETASE"/>
    <property type="match status" value="1"/>
</dbReference>
<evidence type="ECO:0000256" key="3">
    <source>
        <dbReference type="ARBA" id="ARBA00022598"/>
    </source>
</evidence>
<dbReference type="CDD" id="cd07960">
    <property type="entry name" value="Anticodon_Ia_Ile_BEm"/>
    <property type="match status" value="1"/>
</dbReference>
<proteinExistence type="inferred from homology"/>
<comment type="domain">
    <text evidence="10">IleRS has two distinct active sites: one for aminoacylation and one for editing. The misactivated valine is translocated from the active site to the editing site, which sterically excludes the correctly activated isoleucine. The single editing site contains two valyl binding pockets, one specific for each substrate (Val-AMP or Val-tRNA(Ile)).</text>
</comment>
<dbReference type="InterPro" id="IPR033708">
    <property type="entry name" value="Anticodon_Ile_BEm"/>
</dbReference>
<evidence type="ECO:0000259" key="11">
    <source>
        <dbReference type="Pfam" id="PF00133"/>
    </source>
</evidence>
<feature type="binding site" evidence="10">
    <location>
        <position position="575"/>
    </location>
    <ligand>
        <name>L-isoleucyl-5'-AMP</name>
        <dbReference type="ChEBI" id="CHEBI:178002"/>
    </ligand>
</feature>
<dbReference type="Pfam" id="PF06827">
    <property type="entry name" value="zf-FPG_IleRS"/>
    <property type="match status" value="1"/>
</dbReference>
<dbReference type="InterPro" id="IPR050081">
    <property type="entry name" value="Ile-tRNA_ligase"/>
</dbReference>
<comment type="function">
    <text evidence="8 10">Catalyzes the attachment of isoleucine to tRNA(Ile). As IleRS can inadvertently accommodate and process structurally similar amino acids such as valine, to avoid such errors it has two additional distinct tRNA(Ile)-dependent editing activities. One activity is designated as 'pretransfer' editing and involves the hydrolysis of activated Val-AMP. The other activity is designated 'posttransfer' editing and involves deacylation of mischarged Val-tRNA(Ile).</text>
</comment>
<keyword evidence="4 10" id="KW-0547">Nucleotide-binding</keyword>
<evidence type="ECO:0000313" key="15">
    <source>
        <dbReference type="Proteomes" id="UP001596391"/>
    </source>
</evidence>
<dbReference type="Gene3D" id="3.90.740.10">
    <property type="entry name" value="Valyl/Leucyl/Isoleucyl-tRNA synthetase, editing domain"/>
    <property type="match status" value="1"/>
</dbReference>
<feature type="binding site" evidence="10">
    <location>
        <position position="915"/>
    </location>
    <ligand>
        <name>Zn(2+)</name>
        <dbReference type="ChEBI" id="CHEBI:29105"/>
    </ligand>
</feature>
<evidence type="ECO:0000256" key="4">
    <source>
        <dbReference type="ARBA" id="ARBA00022741"/>
    </source>
</evidence>
<dbReference type="Pfam" id="PF08264">
    <property type="entry name" value="Anticodon_1"/>
    <property type="match status" value="1"/>
</dbReference>
<comment type="subunit">
    <text evidence="10">Monomer.</text>
</comment>
<dbReference type="Pfam" id="PF00133">
    <property type="entry name" value="tRNA-synt_1"/>
    <property type="match status" value="1"/>
</dbReference>